<dbReference type="Gene3D" id="3.60.40.10">
    <property type="entry name" value="PPM-type phosphatase domain"/>
    <property type="match status" value="1"/>
</dbReference>
<feature type="coiled-coil region" evidence="2">
    <location>
        <begin position="335"/>
        <end position="362"/>
    </location>
</feature>
<evidence type="ECO:0000313" key="5">
    <source>
        <dbReference type="EMBL" id="TDF97497.1"/>
    </source>
</evidence>
<proteinExistence type="predicted"/>
<accession>A0A4R5KRR4</accession>
<feature type="domain" description="PPM-type phosphatase" evidence="4">
    <location>
        <begin position="389"/>
        <end position="611"/>
    </location>
</feature>
<dbReference type="InterPro" id="IPR001932">
    <property type="entry name" value="PPM-type_phosphatase-like_dom"/>
</dbReference>
<dbReference type="OrthoDB" id="9763484at2"/>
<dbReference type="RefSeq" id="WP_133228561.1">
    <property type="nucleotide sequence ID" value="NZ_SMRT01000005.1"/>
</dbReference>
<dbReference type="EMBL" id="SMRT01000005">
    <property type="protein sequence ID" value="TDF97497.1"/>
    <property type="molecule type" value="Genomic_DNA"/>
</dbReference>
<feature type="transmembrane region" description="Helical" evidence="3">
    <location>
        <begin position="310"/>
        <end position="327"/>
    </location>
</feature>
<dbReference type="SMART" id="SM00331">
    <property type="entry name" value="PP2C_SIG"/>
    <property type="match status" value="1"/>
</dbReference>
<comment type="caution">
    <text evidence="5">The sequence shown here is derived from an EMBL/GenBank/DDBJ whole genome shotgun (WGS) entry which is preliminary data.</text>
</comment>
<reference evidence="5 6" key="1">
    <citation type="submission" date="2019-03" db="EMBL/GenBank/DDBJ databases">
        <title>This is whole genome sequence of Paenibacillus sp MS74 strain.</title>
        <authorList>
            <person name="Trinh H.N."/>
        </authorList>
    </citation>
    <scope>NUCLEOTIDE SEQUENCE [LARGE SCALE GENOMIC DNA]</scope>
    <source>
        <strain evidence="5 6">MS74</strain>
    </source>
</reference>
<dbReference type="PANTHER" id="PTHR43156">
    <property type="entry name" value="STAGE II SPORULATION PROTEIN E-RELATED"/>
    <property type="match status" value="1"/>
</dbReference>
<feature type="transmembrane region" description="Helical" evidence="3">
    <location>
        <begin position="17"/>
        <end position="39"/>
    </location>
</feature>
<evidence type="ECO:0000313" key="6">
    <source>
        <dbReference type="Proteomes" id="UP000295636"/>
    </source>
</evidence>
<dbReference type="Proteomes" id="UP000295636">
    <property type="component" value="Unassembled WGS sequence"/>
</dbReference>
<dbReference type="PANTHER" id="PTHR43156:SF9">
    <property type="entry name" value="HAMP DOMAIN-CONTAINING PROTEIN"/>
    <property type="match status" value="1"/>
</dbReference>
<keyword evidence="3" id="KW-0472">Membrane</keyword>
<keyword evidence="2" id="KW-0175">Coiled coil</keyword>
<evidence type="ECO:0000256" key="1">
    <source>
        <dbReference type="ARBA" id="ARBA00022801"/>
    </source>
</evidence>
<dbReference type="InterPro" id="IPR052016">
    <property type="entry name" value="Bact_Sigma-Reg"/>
</dbReference>
<keyword evidence="3" id="KW-0812">Transmembrane</keyword>
<evidence type="ECO:0000256" key="2">
    <source>
        <dbReference type="SAM" id="Coils"/>
    </source>
</evidence>
<evidence type="ECO:0000256" key="3">
    <source>
        <dbReference type="SAM" id="Phobius"/>
    </source>
</evidence>
<dbReference type="Pfam" id="PF07228">
    <property type="entry name" value="SpoIIE"/>
    <property type="match status" value="1"/>
</dbReference>
<organism evidence="5 6">
    <name type="scientific">Paenibacillus piri</name>
    <dbReference type="NCBI Taxonomy" id="2547395"/>
    <lineage>
        <taxon>Bacteria</taxon>
        <taxon>Bacillati</taxon>
        <taxon>Bacillota</taxon>
        <taxon>Bacilli</taxon>
        <taxon>Bacillales</taxon>
        <taxon>Paenibacillaceae</taxon>
        <taxon>Paenibacillus</taxon>
    </lineage>
</organism>
<keyword evidence="3" id="KW-1133">Transmembrane helix</keyword>
<sequence>METKLTAIRRDQGMFKVIVFASLIIIFSIVLVGTVVFLITEKEAVKKVKEKDLAYIAESIASNVDGRIERAVETSLLLAQDPAMLRWVTSAETDEQAGKDALQKLRSMTSDFDYTNAFLVSNITNHYWAENGKIIGTIDKANAGDQWFYKMLASRSKVIVQLDYNVQRKDTFTFVNVLMGDIDKPVAVTGVGMSLKDLSNEFESYKYGMNGNLWLIDEAGKIHLSDTVEHDGLMIDAFLPGTIKNEAMAVSRKEGETSVLPLITEYRNGRGELMDLISYPMKSSANWKLVYQIPRSETVSFLNTIKVNTFAAALISIIAIIFIFYYVSTRLANPYKRALQLNEELERKVAERTRELFEEREKLVDSIDYAKRIQEAVLPPQERLNGLWKEHFLVWDPRDTVGGDFYWLRVFEDGYLVAVGDCTGHGVPGAFMTMVSVSILNQITDESNKTDPALILRELNRLVKQTLQQEREHSRTDDGLDLGICYVGRDGRLIYAGAKNTLFIADGQQLQSFKGDRKSIGYHKTEDDYTFTNQVVELKRPSAVYMFTDGFIDQNGGPHNYSFGLKRFVQLLEEIIKLPLSEQEVVFRETLAAYRNGEPQRDDITMLAFKAE</sequence>
<gene>
    <name evidence="5" type="ORF">E1757_12810</name>
</gene>
<name>A0A4R5KRR4_9BACL</name>
<keyword evidence="1" id="KW-0378">Hydrolase</keyword>
<dbReference type="GO" id="GO:0016791">
    <property type="term" value="F:phosphatase activity"/>
    <property type="evidence" value="ECO:0007669"/>
    <property type="project" value="TreeGrafter"/>
</dbReference>
<keyword evidence="6" id="KW-1185">Reference proteome</keyword>
<dbReference type="AlphaFoldDB" id="A0A4R5KRR4"/>
<evidence type="ECO:0000259" key="4">
    <source>
        <dbReference type="SMART" id="SM00331"/>
    </source>
</evidence>
<dbReference type="InterPro" id="IPR036457">
    <property type="entry name" value="PPM-type-like_dom_sf"/>
</dbReference>
<dbReference type="Gene3D" id="3.30.450.20">
    <property type="entry name" value="PAS domain"/>
    <property type="match status" value="1"/>
</dbReference>
<protein>
    <submittedName>
        <fullName evidence="5">Stage II sporulation protein E</fullName>
    </submittedName>
</protein>